<reference evidence="4" key="1">
    <citation type="submission" date="2016-01" db="EMBL/GenBank/DDBJ databases">
        <title>Draft genome of Chromobacterium sp. F49.</title>
        <authorList>
            <person name="Hong K.W."/>
        </authorList>
    </citation>
    <scope>NUCLEOTIDE SEQUENCE [LARGE SCALE GENOMIC DNA]</scope>
    <source>
        <strain evidence="4">M63</strain>
    </source>
</reference>
<evidence type="ECO:0000313" key="3">
    <source>
        <dbReference type="EMBL" id="KZE73129.1"/>
    </source>
</evidence>
<protein>
    <recommendedName>
        <fullName evidence="2">Inhibitor I9 domain-containing protein</fullName>
    </recommendedName>
</protein>
<dbReference type="Gene3D" id="3.30.70.80">
    <property type="entry name" value="Peptidase S8 propeptide/proteinase inhibitor I9"/>
    <property type="match status" value="1"/>
</dbReference>
<dbReference type="InterPro" id="IPR037045">
    <property type="entry name" value="S8pro/Inhibitor_I9_sf"/>
</dbReference>
<dbReference type="EMBL" id="LQRA01000095">
    <property type="protein sequence ID" value="KZE73129.1"/>
    <property type="molecule type" value="Genomic_DNA"/>
</dbReference>
<evidence type="ECO:0000313" key="4">
    <source>
        <dbReference type="Proteomes" id="UP000076563"/>
    </source>
</evidence>
<feature type="signal peptide" evidence="1">
    <location>
        <begin position="1"/>
        <end position="30"/>
    </location>
</feature>
<dbReference type="RefSeq" id="WP_063187159.1">
    <property type="nucleotide sequence ID" value="NZ_LQRA01000095.1"/>
</dbReference>
<proteinExistence type="predicted"/>
<dbReference type="InterPro" id="IPR010259">
    <property type="entry name" value="S8pro/Inhibitor_I9"/>
</dbReference>
<gene>
    <name evidence="3" type="ORF">AV654_32860</name>
</gene>
<dbReference type="SUPFAM" id="SSF54897">
    <property type="entry name" value="Protease propeptides/inhibitors"/>
    <property type="match status" value="1"/>
</dbReference>
<evidence type="ECO:0000256" key="1">
    <source>
        <dbReference type="SAM" id="SignalP"/>
    </source>
</evidence>
<sequence length="138" mass="15238">MKKEMAKGLLCIALVGSVLFVATGHTIASANEPVKIQPVAPKDEVRIQPVVEKISKEFFEKVKGASGKIPCIVLLEDSTDDNAYEELEKKIGKFETTFKYDEIGIEGFAAELTKEQILVLKDLDLVSYIESDEVVFVS</sequence>
<comment type="caution">
    <text evidence="3">The sequence shown here is derived from an EMBL/GenBank/DDBJ whole genome shotgun (WGS) entry which is preliminary data.</text>
</comment>
<dbReference type="Proteomes" id="UP000076563">
    <property type="component" value="Unassembled WGS sequence"/>
</dbReference>
<accession>A0A165PZR0</accession>
<evidence type="ECO:0000259" key="2">
    <source>
        <dbReference type="Pfam" id="PF05922"/>
    </source>
</evidence>
<keyword evidence="4" id="KW-1185">Reference proteome</keyword>
<organism evidence="3 4">
    <name type="scientific">Paenibacillus elgii</name>
    <dbReference type="NCBI Taxonomy" id="189691"/>
    <lineage>
        <taxon>Bacteria</taxon>
        <taxon>Bacillati</taxon>
        <taxon>Bacillota</taxon>
        <taxon>Bacilli</taxon>
        <taxon>Bacillales</taxon>
        <taxon>Paenibacillaceae</taxon>
        <taxon>Paenibacillus</taxon>
    </lineage>
</organism>
<keyword evidence="1" id="KW-0732">Signal</keyword>
<feature type="domain" description="Inhibitor I9" evidence="2">
    <location>
        <begin position="88"/>
        <end position="135"/>
    </location>
</feature>
<dbReference type="AlphaFoldDB" id="A0A165PZR0"/>
<dbReference type="Pfam" id="PF05922">
    <property type="entry name" value="Inhibitor_I9"/>
    <property type="match status" value="1"/>
</dbReference>
<feature type="chain" id="PRO_5007864429" description="Inhibitor I9 domain-containing protein" evidence="1">
    <location>
        <begin position="31"/>
        <end position="138"/>
    </location>
</feature>
<name>A0A165PZR0_9BACL</name>